<dbReference type="Gramene" id="Jr10_02170_p1">
    <property type="protein sequence ID" value="cds.Jr10_02170_p1"/>
    <property type="gene ID" value="Jr10_02170"/>
</dbReference>
<feature type="domain" description="F-box associated beta-propeller type 1" evidence="1">
    <location>
        <begin position="87"/>
        <end position="181"/>
    </location>
</feature>
<comment type="caution">
    <text evidence="2">The sequence shown here is derived from an EMBL/GenBank/DDBJ whole genome shotgun (WGS) entry which is preliminary data.</text>
</comment>
<organism evidence="2 3">
    <name type="scientific">Juglans regia</name>
    <name type="common">English walnut</name>
    <dbReference type="NCBI Taxonomy" id="51240"/>
    <lineage>
        <taxon>Eukaryota</taxon>
        <taxon>Viridiplantae</taxon>
        <taxon>Streptophyta</taxon>
        <taxon>Embryophyta</taxon>
        <taxon>Tracheophyta</taxon>
        <taxon>Spermatophyta</taxon>
        <taxon>Magnoliopsida</taxon>
        <taxon>eudicotyledons</taxon>
        <taxon>Gunneridae</taxon>
        <taxon>Pentapetalae</taxon>
        <taxon>rosids</taxon>
        <taxon>fabids</taxon>
        <taxon>Fagales</taxon>
        <taxon>Juglandaceae</taxon>
        <taxon>Juglans</taxon>
    </lineage>
</organism>
<evidence type="ECO:0000313" key="3">
    <source>
        <dbReference type="Proteomes" id="UP000619265"/>
    </source>
</evidence>
<gene>
    <name evidence="2" type="ORF">F2P56_021274</name>
</gene>
<dbReference type="InterPro" id="IPR050796">
    <property type="entry name" value="SCF_F-box_component"/>
</dbReference>
<dbReference type="EMBL" id="LIHL02000010">
    <property type="protein sequence ID" value="KAF5457145.1"/>
    <property type="molecule type" value="Genomic_DNA"/>
</dbReference>
<proteinExistence type="predicted"/>
<reference evidence="2" key="1">
    <citation type="submission" date="2015-10" db="EMBL/GenBank/DDBJ databases">
        <authorList>
            <person name="Martinez-Garcia P.J."/>
            <person name="Crepeau M.W."/>
            <person name="Puiu D."/>
            <person name="Gonzalez-Ibeas D."/>
            <person name="Whalen J."/>
            <person name="Stevens K."/>
            <person name="Paul R."/>
            <person name="Butterfield T."/>
            <person name="Britton M."/>
            <person name="Reagan R."/>
            <person name="Chakraborty S."/>
            <person name="Walawage S.L."/>
            <person name="Vasquez-Gross H.A."/>
            <person name="Cardeno C."/>
            <person name="Famula R."/>
            <person name="Pratt K."/>
            <person name="Kuruganti S."/>
            <person name="Aradhya M.K."/>
            <person name="Leslie C.A."/>
            <person name="Dandekar A.M."/>
            <person name="Salzberg S.L."/>
            <person name="Wegrzyn J.L."/>
            <person name="Langley C.H."/>
            <person name="Neale D.B."/>
        </authorList>
    </citation>
    <scope>NUCLEOTIDE SEQUENCE</scope>
    <source>
        <tissue evidence="2">Leaves</tissue>
    </source>
</reference>
<accession>A0A833TXR1</accession>
<evidence type="ECO:0000259" key="1">
    <source>
        <dbReference type="Pfam" id="PF07734"/>
    </source>
</evidence>
<reference evidence="2" key="2">
    <citation type="submission" date="2020-03" db="EMBL/GenBank/DDBJ databases">
        <title>Walnut 2.0.</title>
        <authorList>
            <person name="Marrano A."/>
            <person name="Britton M."/>
            <person name="Zimin A.V."/>
            <person name="Zaini P.A."/>
            <person name="Workman R."/>
            <person name="Puiu D."/>
            <person name="Bianco L."/>
            <person name="Allen B.J."/>
            <person name="Troggio M."/>
            <person name="Leslie C.A."/>
            <person name="Timp W."/>
            <person name="Dendekar A."/>
            <person name="Salzberg S.L."/>
            <person name="Neale D.B."/>
        </authorList>
    </citation>
    <scope>NUCLEOTIDE SEQUENCE</scope>
    <source>
        <tissue evidence="2">Leaves</tissue>
    </source>
</reference>
<dbReference type="InterPro" id="IPR006527">
    <property type="entry name" value="F-box-assoc_dom_typ1"/>
</dbReference>
<dbReference type="PANTHER" id="PTHR31672">
    <property type="entry name" value="BNACNNG10540D PROTEIN"/>
    <property type="match status" value="1"/>
</dbReference>
<name>A0A833TXR1_JUGRE</name>
<evidence type="ECO:0000313" key="2">
    <source>
        <dbReference type="EMBL" id="KAF5457145.1"/>
    </source>
</evidence>
<dbReference type="PANTHER" id="PTHR31672:SF13">
    <property type="entry name" value="F-BOX PROTEIN CPR30-LIKE"/>
    <property type="match status" value="1"/>
</dbReference>
<dbReference type="Pfam" id="PF07734">
    <property type="entry name" value="FBA_1"/>
    <property type="match status" value="1"/>
</dbReference>
<dbReference type="Proteomes" id="UP000619265">
    <property type="component" value="Unassembled WGS sequence"/>
</dbReference>
<dbReference type="AlphaFoldDB" id="A0A833TXR1"/>
<sequence>MCVSKSWCALIQSSTFVSHHLHRSRRTGANACLLIKCLQDQITRKNVVLSLIPDHSHDHEVLDLPLNLGYLLFSKHEELKNLYILGACINGIVCFYDNHFHGNIIFWNLAMREFKVLIARLISYPPGANYDVEGLGFGYDPKADDYKLVRMVYIREVHCPLYPLLIEVYNLRTNSWRKIELVLKASSSPWGRPGSRCSELLIWDVKIEKSIAILNDSIALIVRLVEGTEKSFDIWVITLGFGKNGQLLMVDDNGELVFCNLDCKQIKNLHVKGDIPHTLQVINYVETLVSVQGENLA</sequence>
<protein>
    <recommendedName>
        <fullName evidence="1">F-box associated beta-propeller type 1 domain-containing protein</fullName>
    </recommendedName>
</protein>